<feature type="domain" description="Carboxyltransferase" evidence="4">
    <location>
        <begin position="25"/>
        <end position="300"/>
    </location>
</feature>
<sequence>MKLFEVLRPGPRTTVQDAGRRHYQRHGLAQGGAADRFAYLIANKLLDNDPAAASLEITLGGLGLRVLAETTAAITGADCLATLNGLPIKPWQSLAVKPGDKLCFSSPASGRYTYLAVRGGLRSIQTFGSRSVVVRERIEGLEALREGTVLIGQASPAVPARQLPNEFQPGYEDTLQLRMVPGYQHEQFSVADRARVITTTYQVSAQSDRMGFRLEGARLRHPPPGIVSEGIAFGSVQVPGDGNPVVLLQDRQTIGGYPKLGTVIAVDCYRLAQARPGQAVQFQWVDIAEAQTARLLFEEWLKQSRWTETGSLTWA</sequence>
<dbReference type="EMBL" id="CP071247">
    <property type="protein sequence ID" value="QSP93805.1"/>
    <property type="molecule type" value="Genomic_DNA"/>
</dbReference>
<dbReference type="Pfam" id="PF02626">
    <property type="entry name" value="CT_A_B"/>
    <property type="match status" value="1"/>
</dbReference>
<evidence type="ECO:0000313" key="5">
    <source>
        <dbReference type="EMBL" id="QSP93805.1"/>
    </source>
</evidence>
<keyword evidence="1" id="KW-0547">Nucleotide-binding</keyword>
<evidence type="ECO:0000313" key="6">
    <source>
        <dbReference type="Proteomes" id="UP000663555"/>
    </source>
</evidence>
<evidence type="ECO:0000256" key="1">
    <source>
        <dbReference type="ARBA" id="ARBA00022741"/>
    </source>
</evidence>
<dbReference type="SMART" id="SM00797">
    <property type="entry name" value="AHS2"/>
    <property type="match status" value="1"/>
</dbReference>
<dbReference type="SUPFAM" id="SSF50891">
    <property type="entry name" value="Cyclophilin-like"/>
    <property type="match status" value="1"/>
</dbReference>
<dbReference type="Gene3D" id="2.40.100.10">
    <property type="entry name" value="Cyclophilin-like"/>
    <property type="match status" value="1"/>
</dbReference>
<keyword evidence="3" id="KW-0067">ATP-binding</keyword>
<dbReference type="Proteomes" id="UP000663555">
    <property type="component" value="Chromosome"/>
</dbReference>
<dbReference type="RefSeq" id="WP_206643027.1">
    <property type="nucleotide sequence ID" value="NZ_CP071247.1"/>
</dbReference>
<organism evidence="5 6">
    <name type="scientific">Marinobacter salinisoli</name>
    <dbReference type="NCBI Taxonomy" id="2769486"/>
    <lineage>
        <taxon>Bacteria</taxon>
        <taxon>Pseudomonadati</taxon>
        <taxon>Pseudomonadota</taxon>
        <taxon>Gammaproteobacteria</taxon>
        <taxon>Pseudomonadales</taxon>
        <taxon>Marinobacteraceae</taxon>
        <taxon>Marinobacter</taxon>
    </lineage>
</organism>
<evidence type="ECO:0000259" key="4">
    <source>
        <dbReference type="SMART" id="SM00797"/>
    </source>
</evidence>
<evidence type="ECO:0000256" key="3">
    <source>
        <dbReference type="ARBA" id="ARBA00022840"/>
    </source>
</evidence>
<keyword evidence="6" id="KW-1185">Reference proteome</keyword>
<dbReference type="PANTHER" id="PTHR43309:SF3">
    <property type="entry name" value="5-OXOPROLINASE SUBUNIT C"/>
    <property type="match status" value="1"/>
</dbReference>
<dbReference type="InterPro" id="IPR029000">
    <property type="entry name" value="Cyclophilin-like_dom_sf"/>
</dbReference>
<dbReference type="InterPro" id="IPR003778">
    <property type="entry name" value="CT_A_B"/>
</dbReference>
<name>A0ABX7MNH1_9GAMM</name>
<evidence type="ECO:0000256" key="2">
    <source>
        <dbReference type="ARBA" id="ARBA00022801"/>
    </source>
</evidence>
<dbReference type="NCBIfam" id="TIGR00724">
    <property type="entry name" value="urea_amlyse_rel"/>
    <property type="match status" value="1"/>
</dbReference>
<reference evidence="5 6" key="1">
    <citation type="submission" date="2021-03" db="EMBL/GenBank/DDBJ databases">
        <title>Genome sequencing of Marinobacter sp. LPB0319.</title>
        <authorList>
            <person name="Kim J."/>
        </authorList>
    </citation>
    <scope>NUCLEOTIDE SEQUENCE [LARGE SCALE GENOMIC DNA]</scope>
    <source>
        <strain evidence="5 6">LPB0319</strain>
    </source>
</reference>
<dbReference type="InterPro" id="IPR052708">
    <property type="entry name" value="PxpC"/>
</dbReference>
<proteinExistence type="predicted"/>
<accession>A0ABX7MNH1</accession>
<gene>
    <name evidence="5" type="ORF">LPB19_11420</name>
</gene>
<dbReference type="PANTHER" id="PTHR43309">
    <property type="entry name" value="5-OXOPROLINASE SUBUNIT C"/>
    <property type="match status" value="1"/>
</dbReference>
<keyword evidence="2" id="KW-0378">Hydrolase</keyword>
<protein>
    <submittedName>
        <fullName evidence="5">Biotin-dependent carboxyltransferase family protein</fullName>
    </submittedName>
</protein>